<dbReference type="InterPro" id="IPR052194">
    <property type="entry name" value="MESH1"/>
</dbReference>
<proteinExistence type="predicted"/>
<dbReference type="PANTHER" id="PTHR46246:SF1">
    <property type="entry name" value="GUANOSINE-3',5'-BIS(DIPHOSPHATE) 3'-PYROPHOSPHOHYDROLASE MESH1"/>
    <property type="match status" value="1"/>
</dbReference>
<protein>
    <submittedName>
        <fullName evidence="2">(P)ppGpp synthase/HD superfamily hydrolase</fullName>
    </submittedName>
</protein>
<comment type="caution">
    <text evidence="3">The sequence shown here is derived from an EMBL/GenBank/DDBJ whole genome shotgun (WGS) entry which is preliminary data.</text>
</comment>
<dbReference type="CDD" id="cd00077">
    <property type="entry name" value="HDc"/>
    <property type="match status" value="1"/>
</dbReference>
<dbReference type="Gene3D" id="1.10.3210.10">
    <property type="entry name" value="Hypothetical protein af1432"/>
    <property type="match status" value="1"/>
</dbReference>
<dbReference type="EMBL" id="MKIN01000022">
    <property type="protein sequence ID" value="OLP49060.1"/>
    <property type="molecule type" value="Genomic_DNA"/>
</dbReference>
<keyword evidence="4" id="KW-1185">Reference proteome</keyword>
<dbReference type="SMART" id="SM00471">
    <property type="entry name" value="HDc"/>
    <property type="match status" value="1"/>
</dbReference>
<dbReference type="Proteomes" id="UP000544107">
    <property type="component" value="Unassembled WGS sequence"/>
</dbReference>
<sequence length="177" mass="20027">MDDLFKKKSVQRAIAFASDAHASQVRKYTGEPYVNHPIAVARIVATVEHTEEMIIAAILHDVVEDTDATLDDIKKTFGQKVATLVAWLTDVSTPYHGNREIRKRLDRKHLAMAPPEVQTIKMADMIDNTISIKTHDPGFWNGTYKKEKLLLLEELTDGDQQLRDIAYKQVLERTDAG</sequence>
<reference evidence="3 4" key="1">
    <citation type="submission" date="2016-09" db="EMBL/GenBank/DDBJ databases">
        <title>Rhizobium oryziradicis sp. nov., isolated from the root of rice.</title>
        <authorList>
            <person name="Zhao J."/>
            <person name="Zhang X."/>
        </authorList>
    </citation>
    <scope>NUCLEOTIDE SEQUENCE [LARGE SCALE GENOMIC DNA]</scope>
    <source>
        <strain evidence="3 4">14971</strain>
    </source>
</reference>
<dbReference type="SUPFAM" id="SSF109604">
    <property type="entry name" value="HD-domain/PDEase-like"/>
    <property type="match status" value="1"/>
</dbReference>
<gene>
    <name evidence="3" type="ORF">BJF91_18305</name>
    <name evidence="2" type="ORF">GGQ71_000280</name>
</gene>
<organism evidence="3 4">
    <name type="scientific">Allorhizobium taibaishanense</name>
    <dbReference type="NCBI Taxonomy" id="887144"/>
    <lineage>
        <taxon>Bacteria</taxon>
        <taxon>Pseudomonadati</taxon>
        <taxon>Pseudomonadota</taxon>
        <taxon>Alphaproteobacteria</taxon>
        <taxon>Hyphomicrobiales</taxon>
        <taxon>Rhizobiaceae</taxon>
        <taxon>Rhizobium/Agrobacterium group</taxon>
        <taxon>Allorhizobium</taxon>
    </lineage>
</organism>
<dbReference type="GO" id="GO:0008893">
    <property type="term" value="F:guanosine-3',5'-bis(diphosphate) 3'-diphosphatase activity"/>
    <property type="evidence" value="ECO:0007669"/>
    <property type="project" value="TreeGrafter"/>
</dbReference>
<evidence type="ECO:0000313" key="2">
    <source>
        <dbReference type="EMBL" id="MBB4006044.1"/>
    </source>
</evidence>
<dbReference type="InterPro" id="IPR003607">
    <property type="entry name" value="HD/PDEase_dom"/>
</dbReference>
<dbReference type="OrthoDB" id="9802385at2"/>
<keyword evidence="2" id="KW-0378">Hydrolase</keyword>
<feature type="domain" description="HD/PDEase" evidence="1">
    <location>
        <begin position="29"/>
        <end position="138"/>
    </location>
</feature>
<evidence type="ECO:0000313" key="5">
    <source>
        <dbReference type="Proteomes" id="UP000544107"/>
    </source>
</evidence>
<dbReference type="STRING" id="887144.BJF91_18305"/>
<dbReference type="Proteomes" id="UP000185598">
    <property type="component" value="Unassembled WGS sequence"/>
</dbReference>
<dbReference type="RefSeq" id="WP_075614851.1">
    <property type="nucleotide sequence ID" value="NZ_JACIED010000001.1"/>
</dbReference>
<reference evidence="2 5" key="2">
    <citation type="submission" date="2020-08" db="EMBL/GenBank/DDBJ databases">
        <title>Genomic Encyclopedia of Type Strains, Phase IV (KMG-IV): sequencing the most valuable type-strain genomes for metagenomic binning, comparative biology and taxonomic classification.</title>
        <authorList>
            <person name="Goeker M."/>
        </authorList>
    </citation>
    <scope>NUCLEOTIDE SEQUENCE [LARGE SCALE GENOMIC DNA]</scope>
    <source>
        <strain evidence="2 5">DSM 100021</strain>
    </source>
</reference>
<name>A0A1Q9A383_9HYPH</name>
<dbReference type="PANTHER" id="PTHR46246">
    <property type="entry name" value="GUANOSINE-3',5'-BIS(DIPHOSPHATE) 3'-PYROPHOSPHOHYDROLASE MESH1"/>
    <property type="match status" value="1"/>
</dbReference>
<evidence type="ECO:0000259" key="1">
    <source>
        <dbReference type="SMART" id="SM00471"/>
    </source>
</evidence>
<dbReference type="AlphaFoldDB" id="A0A1Q9A383"/>
<evidence type="ECO:0000313" key="4">
    <source>
        <dbReference type="Proteomes" id="UP000185598"/>
    </source>
</evidence>
<dbReference type="EMBL" id="JACIED010000001">
    <property type="protein sequence ID" value="MBB4006044.1"/>
    <property type="molecule type" value="Genomic_DNA"/>
</dbReference>
<dbReference type="Pfam" id="PF13328">
    <property type="entry name" value="HD_4"/>
    <property type="match status" value="1"/>
</dbReference>
<evidence type="ECO:0000313" key="3">
    <source>
        <dbReference type="EMBL" id="OLP49060.1"/>
    </source>
</evidence>
<accession>A0A1Q9A383</accession>